<dbReference type="Ensembl" id="ENSLLTT00000003614.1">
    <property type="protein sequence ID" value="ENSLLTP00000003474.1"/>
    <property type="gene ID" value="ENSLLTG00000002614.1"/>
</dbReference>
<evidence type="ECO:0000313" key="3">
    <source>
        <dbReference type="Proteomes" id="UP000694406"/>
    </source>
</evidence>
<name>A0A8C5RI66_LATLA</name>
<keyword evidence="3" id="KW-1185">Reference proteome</keyword>
<sequence length="127" mass="14458">MVFQYCSQHGSVEPMEYLTGLRIAHKERELPYSSASQSAVHPSKGSYLHPPDGPRATELQYSQYFPPQPVIQHKRPLRQDVPPSPPQGHRAPPYNEVARIEHRQSTPNQYECRSQDPRQKDSVTAAV</sequence>
<dbReference type="GeneTree" id="ENSGT00950000183214"/>
<evidence type="ECO:0000313" key="2">
    <source>
        <dbReference type="Ensembl" id="ENSLLTP00000003474.1"/>
    </source>
</evidence>
<protein>
    <submittedName>
        <fullName evidence="2">Uncharacterized protein</fullName>
    </submittedName>
</protein>
<reference evidence="2" key="2">
    <citation type="submission" date="2025-09" db="UniProtKB">
        <authorList>
            <consortium name="Ensembl"/>
        </authorList>
    </citation>
    <scope>IDENTIFICATION</scope>
</reference>
<proteinExistence type="predicted"/>
<dbReference type="Proteomes" id="UP000694406">
    <property type="component" value="Unplaced"/>
</dbReference>
<organism evidence="2 3">
    <name type="scientific">Laticauda laticaudata</name>
    <name type="common">Blue-ringed sea krait</name>
    <name type="synonym">Blue-lipped sea krait</name>
    <dbReference type="NCBI Taxonomy" id="8630"/>
    <lineage>
        <taxon>Eukaryota</taxon>
        <taxon>Metazoa</taxon>
        <taxon>Chordata</taxon>
        <taxon>Craniata</taxon>
        <taxon>Vertebrata</taxon>
        <taxon>Euteleostomi</taxon>
        <taxon>Lepidosauria</taxon>
        <taxon>Squamata</taxon>
        <taxon>Bifurcata</taxon>
        <taxon>Unidentata</taxon>
        <taxon>Episquamata</taxon>
        <taxon>Toxicofera</taxon>
        <taxon>Serpentes</taxon>
        <taxon>Colubroidea</taxon>
        <taxon>Elapidae</taxon>
        <taxon>Laticaudinae</taxon>
        <taxon>Laticauda</taxon>
    </lineage>
</organism>
<dbReference type="AlphaFoldDB" id="A0A8C5RI66"/>
<accession>A0A8C5RI66</accession>
<feature type="region of interest" description="Disordered" evidence="1">
    <location>
        <begin position="29"/>
        <end position="127"/>
    </location>
</feature>
<reference evidence="2" key="1">
    <citation type="submission" date="2025-08" db="UniProtKB">
        <authorList>
            <consortium name="Ensembl"/>
        </authorList>
    </citation>
    <scope>IDENTIFICATION</scope>
</reference>
<evidence type="ECO:0000256" key="1">
    <source>
        <dbReference type="SAM" id="MobiDB-lite"/>
    </source>
</evidence>